<dbReference type="eggNOG" id="COG3324">
    <property type="taxonomic scope" value="Bacteria"/>
</dbReference>
<evidence type="ECO:0000313" key="2">
    <source>
        <dbReference type="EMBL" id="AEI13620.1"/>
    </source>
</evidence>
<dbReference type="AlphaFoldDB" id="F8A7T7"/>
<dbReference type="Pfam" id="PF18029">
    <property type="entry name" value="Glyoxalase_6"/>
    <property type="match status" value="2"/>
</dbReference>
<proteinExistence type="predicted"/>
<organism evidence="2 3">
    <name type="scientific">Cellulomonas gilvus (strain ATCC 13127 / NRRL B-14078)</name>
    <name type="common">Cellvibrio gilvus</name>
    <dbReference type="NCBI Taxonomy" id="593907"/>
    <lineage>
        <taxon>Bacteria</taxon>
        <taxon>Bacillati</taxon>
        <taxon>Actinomycetota</taxon>
        <taxon>Actinomycetes</taxon>
        <taxon>Micrococcales</taxon>
        <taxon>Cellulomonadaceae</taxon>
        <taxon>Cellulomonas</taxon>
    </lineage>
</organism>
<dbReference type="PANTHER" id="PTHR35908">
    <property type="entry name" value="HYPOTHETICAL FUSION PROTEIN"/>
    <property type="match status" value="1"/>
</dbReference>
<evidence type="ECO:0000259" key="1">
    <source>
        <dbReference type="Pfam" id="PF18029"/>
    </source>
</evidence>
<name>F8A7T7_CELGA</name>
<keyword evidence="3" id="KW-1185">Reference proteome</keyword>
<dbReference type="EMBL" id="CP002665">
    <property type="protein sequence ID" value="AEI13620.1"/>
    <property type="molecule type" value="Genomic_DNA"/>
</dbReference>
<dbReference type="Gene3D" id="3.10.180.10">
    <property type="entry name" value="2,3-Dihydroxybiphenyl 1,2-Dioxygenase, domain 1"/>
    <property type="match status" value="2"/>
</dbReference>
<feature type="domain" description="Glyoxalase-like" evidence="1">
    <location>
        <begin position="17"/>
        <end position="112"/>
    </location>
</feature>
<dbReference type="SUPFAM" id="SSF54593">
    <property type="entry name" value="Glyoxalase/Bleomycin resistance protein/Dihydroxybiphenyl dioxygenase"/>
    <property type="match status" value="2"/>
</dbReference>
<dbReference type="InterPro" id="IPR041581">
    <property type="entry name" value="Glyoxalase_6"/>
</dbReference>
<dbReference type="HOGENOM" id="CLU_1164902_0_0_11"/>
<reference evidence="3" key="1">
    <citation type="submission" date="2011-04" db="EMBL/GenBank/DDBJ databases">
        <title>Complete sequence of Cellvibrio gilvus ATCC 13127.</title>
        <authorList>
            <person name="Lucas S."/>
            <person name="Han J."/>
            <person name="Lapidus A."/>
            <person name="Cheng J.-F."/>
            <person name="Goodwin L."/>
            <person name="Pitluck S."/>
            <person name="Peters L."/>
            <person name="Munk A."/>
            <person name="Detter J.C."/>
            <person name="Han C."/>
            <person name="Tapia R."/>
            <person name="Land M."/>
            <person name="Hauser L."/>
            <person name="Kyrpides N."/>
            <person name="Ivanova N."/>
            <person name="Ovchinnikova G."/>
            <person name="Pagani I."/>
            <person name="Mead D."/>
            <person name="Brumm P."/>
            <person name="Woyke T."/>
        </authorList>
    </citation>
    <scope>NUCLEOTIDE SEQUENCE [LARGE SCALE GENOMIC DNA]</scope>
    <source>
        <strain evidence="3">ATCC 13127 / NRRL B-14078</strain>
    </source>
</reference>
<dbReference type="Proteomes" id="UP000000485">
    <property type="component" value="Chromosome"/>
</dbReference>
<feature type="domain" description="Glyoxalase-like" evidence="1">
    <location>
        <begin position="142"/>
        <end position="248"/>
    </location>
</feature>
<gene>
    <name evidence="2" type="ordered locus">Celgi_3129</name>
</gene>
<protein>
    <recommendedName>
        <fullName evidence="1">Glyoxalase-like domain-containing protein</fullName>
    </recommendedName>
</protein>
<dbReference type="STRING" id="593907.Celgi_3129"/>
<dbReference type="PANTHER" id="PTHR35908:SF1">
    <property type="entry name" value="CONSERVED PROTEIN"/>
    <property type="match status" value="1"/>
</dbReference>
<evidence type="ECO:0000313" key="3">
    <source>
        <dbReference type="Proteomes" id="UP000000485"/>
    </source>
</evidence>
<dbReference type="KEGG" id="cga:Celgi_3129"/>
<dbReference type="OrthoDB" id="3286168at2"/>
<dbReference type="InterPro" id="IPR029068">
    <property type="entry name" value="Glyas_Bleomycin-R_OHBP_Dase"/>
</dbReference>
<sequence length="259" mass="27807">MPIRWTTAMLDLPPGTVDAALDFWLAATASTLSPWRGDADEYATLLPPDADDHLRVQRFADGPRVHLDLHVGDPAAVRAALVRALALGAALEHDAGTHAVLSSPGGYVFCLVRDTGATRRQAPVPVPAPGRPDEHPTALVDQLCLDVPARRFDAEVAFWSELTGWAPRRGSVGELVPLERPAGMPLRLMLQRLGADDPRRTVTAHLDVACTARHAVERAHVAAGARVRGHGPRWTTLVDPAGLPYCLTDRDPTSGLLPT</sequence>
<accession>F8A7T7</accession>
<dbReference type="RefSeq" id="WP_013885137.1">
    <property type="nucleotide sequence ID" value="NC_015671.1"/>
</dbReference>